<dbReference type="SUPFAM" id="SSF47616">
    <property type="entry name" value="GST C-terminal domain-like"/>
    <property type="match status" value="1"/>
</dbReference>
<comment type="caution">
    <text evidence="2">The sequence shown here is derived from an EMBL/GenBank/DDBJ whole genome shotgun (WGS) entry which is preliminary data.</text>
</comment>
<dbReference type="PROSITE" id="PS50405">
    <property type="entry name" value="GST_CTER"/>
    <property type="match status" value="1"/>
</dbReference>
<dbReference type="GO" id="GO:0004364">
    <property type="term" value="F:glutathione transferase activity"/>
    <property type="evidence" value="ECO:0007669"/>
    <property type="project" value="InterPro"/>
</dbReference>
<dbReference type="CDD" id="cd03185">
    <property type="entry name" value="GST_C_Tau"/>
    <property type="match status" value="1"/>
</dbReference>
<evidence type="ECO:0000313" key="3">
    <source>
        <dbReference type="Proteomes" id="UP000324897"/>
    </source>
</evidence>
<protein>
    <recommendedName>
        <fullName evidence="1">GST C-terminal domain-containing protein</fullName>
    </recommendedName>
</protein>
<proteinExistence type="predicted"/>
<dbReference type="InterPro" id="IPR045074">
    <property type="entry name" value="GST_C_Tau"/>
</dbReference>
<accession>A0A5J9WBF0</accession>
<dbReference type="AlphaFoldDB" id="A0A5J9WBF0"/>
<dbReference type="EMBL" id="RWGY01000004">
    <property type="protein sequence ID" value="TVU44720.1"/>
    <property type="molecule type" value="Genomic_DNA"/>
</dbReference>
<dbReference type="Gene3D" id="1.20.1050.10">
    <property type="match status" value="1"/>
</dbReference>
<gene>
    <name evidence="2" type="ORF">EJB05_04171</name>
</gene>
<dbReference type="Pfam" id="PF13410">
    <property type="entry name" value="GST_C_2"/>
    <property type="match status" value="1"/>
</dbReference>
<dbReference type="Proteomes" id="UP000324897">
    <property type="component" value="Chromosome 5"/>
</dbReference>
<evidence type="ECO:0000259" key="1">
    <source>
        <dbReference type="PROSITE" id="PS50405"/>
    </source>
</evidence>
<dbReference type="OrthoDB" id="4951845at2759"/>
<dbReference type="InterPro" id="IPR010987">
    <property type="entry name" value="Glutathione-S-Trfase_C-like"/>
</dbReference>
<dbReference type="InterPro" id="IPR036282">
    <property type="entry name" value="Glutathione-S-Trfase_C_sf"/>
</dbReference>
<dbReference type="Gramene" id="TVU44720">
    <property type="protein sequence ID" value="TVU44720"/>
    <property type="gene ID" value="EJB05_04171"/>
</dbReference>
<name>A0A5J9WBF0_9POAL</name>
<organism evidence="2 3">
    <name type="scientific">Eragrostis curvula</name>
    <name type="common">weeping love grass</name>
    <dbReference type="NCBI Taxonomy" id="38414"/>
    <lineage>
        <taxon>Eukaryota</taxon>
        <taxon>Viridiplantae</taxon>
        <taxon>Streptophyta</taxon>
        <taxon>Embryophyta</taxon>
        <taxon>Tracheophyta</taxon>
        <taxon>Spermatophyta</taxon>
        <taxon>Magnoliopsida</taxon>
        <taxon>Liliopsida</taxon>
        <taxon>Poales</taxon>
        <taxon>Poaceae</taxon>
        <taxon>PACMAD clade</taxon>
        <taxon>Chloridoideae</taxon>
        <taxon>Eragrostideae</taxon>
        <taxon>Eragrostidinae</taxon>
        <taxon>Eragrostis</taxon>
    </lineage>
</organism>
<keyword evidence="3" id="KW-1185">Reference proteome</keyword>
<evidence type="ECO:0000313" key="2">
    <source>
        <dbReference type="EMBL" id="TVU44720.1"/>
    </source>
</evidence>
<feature type="domain" description="GST C-terminal" evidence="1">
    <location>
        <begin position="1"/>
        <end position="91"/>
    </location>
</feature>
<reference evidence="2 3" key="1">
    <citation type="journal article" date="2019" name="Sci. Rep.">
        <title>A high-quality genome of Eragrostis curvula grass provides insights into Poaceae evolution and supports new strategies to enhance forage quality.</title>
        <authorList>
            <person name="Carballo J."/>
            <person name="Santos B.A.C.M."/>
            <person name="Zappacosta D."/>
            <person name="Garbus I."/>
            <person name="Selva J.P."/>
            <person name="Gallo C.A."/>
            <person name="Diaz A."/>
            <person name="Albertini E."/>
            <person name="Caccamo M."/>
            <person name="Echenique V."/>
        </authorList>
    </citation>
    <scope>NUCLEOTIDE SEQUENCE [LARGE SCALE GENOMIC DNA]</scope>
    <source>
        <strain evidence="3">cv. Victoria</strain>
        <tissue evidence="2">Leaf</tissue>
    </source>
</reference>
<sequence length="100" mass="10829">MVAVLRALDAELGDKDFFGGDGEASFGYVDVAAAPFAAWFRVYERYGGFSVEAECPRLVAWAARCVARESVAGNVYAPDKVCELVELYKQRVLGQPSSDG</sequence>
<feature type="non-terminal residue" evidence="2">
    <location>
        <position position="1"/>
    </location>
</feature>
<dbReference type="GO" id="GO:0006749">
    <property type="term" value="P:glutathione metabolic process"/>
    <property type="evidence" value="ECO:0007669"/>
    <property type="project" value="InterPro"/>
</dbReference>